<evidence type="ECO:0000313" key="1">
    <source>
        <dbReference type="EMBL" id="MPC82852.1"/>
    </source>
</evidence>
<dbReference type="EMBL" id="VSRR010060914">
    <property type="protein sequence ID" value="MPC82852.1"/>
    <property type="molecule type" value="Genomic_DNA"/>
</dbReference>
<comment type="caution">
    <text evidence="1">The sequence shown here is derived from an EMBL/GenBank/DDBJ whole genome shotgun (WGS) entry which is preliminary data.</text>
</comment>
<organism evidence="1 2">
    <name type="scientific">Portunus trituberculatus</name>
    <name type="common">Swimming crab</name>
    <name type="synonym">Neptunus trituberculatus</name>
    <dbReference type="NCBI Taxonomy" id="210409"/>
    <lineage>
        <taxon>Eukaryota</taxon>
        <taxon>Metazoa</taxon>
        <taxon>Ecdysozoa</taxon>
        <taxon>Arthropoda</taxon>
        <taxon>Crustacea</taxon>
        <taxon>Multicrustacea</taxon>
        <taxon>Malacostraca</taxon>
        <taxon>Eumalacostraca</taxon>
        <taxon>Eucarida</taxon>
        <taxon>Decapoda</taxon>
        <taxon>Pleocyemata</taxon>
        <taxon>Brachyura</taxon>
        <taxon>Eubrachyura</taxon>
        <taxon>Portunoidea</taxon>
        <taxon>Portunidae</taxon>
        <taxon>Portuninae</taxon>
        <taxon>Portunus</taxon>
    </lineage>
</organism>
<dbReference type="AlphaFoldDB" id="A0A5B7IGA6"/>
<sequence>MWTARGWSVGGGQSLASPAGLTLTNIAQRQGLIMHRSNVVPSCTTRQTNKVSLTNFRILCGMYLAGPGTQIQQA</sequence>
<keyword evidence="2" id="KW-1185">Reference proteome</keyword>
<protein>
    <submittedName>
        <fullName evidence="1">Uncharacterized protein</fullName>
    </submittedName>
</protein>
<proteinExistence type="predicted"/>
<name>A0A5B7IGA6_PORTR</name>
<reference evidence="1 2" key="1">
    <citation type="submission" date="2019-05" db="EMBL/GenBank/DDBJ databases">
        <title>Another draft genome of Portunus trituberculatus and its Hox gene families provides insights of decapod evolution.</title>
        <authorList>
            <person name="Jeong J.-H."/>
            <person name="Song I."/>
            <person name="Kim S."/>
            <person name="Choi T."/>
            <person name="Kim D."/>
            <person name="Ryu S."/>
            <person name="Kim W."/>
        </authorList>
    </citation>
    <scope>NUCLEOTIDE SEQUENCE [LARGE SCALE GENOMIC DNA]</scope>
    <source>
        <tissue evidence="1">Muscle</tissue>
    </source>
</reference>
<accession>A0A5B7IGA6</accession>
<evidence type="ECO:0000313" key="2">
    <source>
        <dbReference type="Proteomes" id="UP000324222"/>
    </source>
</evidence>
<dbReference type="Proteomes" id="UP000324222">
    <property type="component" value="Unassembled WGS sequence"/>
</dbReference>
<gene>
    <name evidence="1" type="ORF">E2C01_077538</name>
</gene>